<organism evidence="1 2">
    <name type="scientific">Sphingomonas plantiphila</name>
    <dbReference type="NCBI Taxonomy" id="3163295"/>
    <lineage>
        <taxon>Bacteria</taxon>
        <taxon>Pseudomonadati</taxon>
        <taxon>Pseudomonadota</taxon>
        <taxon>Alphaproteobacteria</taxon>
        <taxon>Sphingomonadales</taxon>
        <taxon>Sphingomonadaceae</taxon>
        <taxon>Sphingomonas</taxon>
    </lineage>
</organism>
<comment type="caution">
    <text evidence="1">The sequence shown here is derived from an EMBL/GenBank/DDBJ whole genome shotgun (WGS) entry which is preliminary data.</text>
</comment>
<protein>
    <submittedName>
        <fullName evidence="1">Uncharacterized protein</fullName>
    </submittedName>
</protein>
<dbReference type="Proteomes" id="UP001629244">
    <property type="component" value="Unassembled WGS sequence"/>
</dbReference>
<evidence type="ECO:0000313" key="2">
    <source>
        <dbReference type="Proteomes" id="UP001629244"/>
    </source>
</evidence>
<gene>
    <name evidence="1" type="ORF">ABS767_17565</name>
</gene>
<reference evidence="1 2" key="1">
    <citation type="submission" date="2024-06" db="EMBL/GenBank/DDBJ databases">
        <authorList>
            <person name="Kaempfer P."/>
            <person name="Viver T."/>
        </authorList>
    </citation>
    <scope>NUCLEOTIDE SEQUENCE [LARGE SCALE GENOMIC DNA]</scope>
    <source>
        <strain evidence="1 2">ST-64</strain>
    </source>
</reference>
<feature type="non-terminal residue" evidence="1">
    <location>
        <position position="90"/>
    </location>
</feature>
<sequence>KGAYYNYVRPVIVRGMDLTIDGHARGNPWVSGPMRGAGQWALDSIEGIAGTGAGLMRFGSAAVFDQQKAMAMAGTGVRNMVGALDGVLRD</sequence>
<accession>A0ABW8YRM7</accession>
<dbReference type="RefSeq" id="WP_408080783.1">
    <property type="nucleotide sequence ID" value="NZ_JBELQC010000009.1"/>
</dbReference>
<evidence type="ECO:0000313" key="1">
    <source>
        <dbReference type="EMBL" id="MFL9842783.1"/>
    </source>
</evidence>
<dbReference type="EMBL" id="JBELQC010000009">
    <property type="protein sequence ID" value="MFL9842783.1"/>
    <property type="molecule type" value="Genomic_DNA"/>
</dbReference>
<name>A0ABW8YRM7_9SPHN</name>
<proteinExistence type="predicted"/>
<keyword evidence="2" id="KW-1185">Reference proteome</keyword>
<feature type="non-terminal residue" evidence="1">
    <location>
        <position position="1"/>
    </location>
</feature>